<dbReference type="AlphaFoldDB" id="I1CVM6"/>
<feature type="transmembrane region" description="Helical" evidence="6">
    <location>
        <begin position="123"/>
        <end position="145"/>
    </location>
</feature>
<dbReference type="SUPFAM" id="SSF103473">
    <property type="entry name" value="MFS general substrate transporter"/>
    <property type="match status" value="1"/>
</dbReference>
<evidence type="ECO:0000256" key="3">
    <source>
        <dbReference type="ARBA" id="ARBA00022692"/>
    </source>
</evidence>
<evidence type="ECO:0000256" key="2">
    <source>
        <dbReference type="ARBA" id="ARBA00022448"/>
    </source>
</evidence>
<evidence type="ECO:0000256" key="6">
    <source>
        <dbReference type="SAM" id="Phobius"/>
    </source>
</evidence>
<dbReference type="InterPro" id="IPR036259">
    <property type="entry name" value="MFS_trans_sf"/>
</dbReference>
<protein>
    <recommendedName>
        <fullName evidence="9">Major facilitator superfamily (MFS) profile domain-containing protein</fullName>
    </recommendedName>
</protein>
<dbReference type="Proteomes" id="UP000009138">
    <property type="component" value="Unassembled WGS sequence"/>
</dbReference>
<feature type="transmembrane region" description="Helical" evidence="6">
    <location>
        <begin position="91"/>
        <end position="111"/>
    </location>
</feature>
<name>I1CVM6_RHIO9</name>
<keyword evidence="3 6" id="KW-0812">Transmembrane</keyword>
<dbReference type="PANTHER" id="PTHR43791:SF36">
    <property type="entry name" value="TRANSPORTER, PUTATIVE (AFU_ORTHOLOGUE AFUA_6G08340)-RELATED"/>
    <property type="match status" value="1"/>
</dbReference>
<evidence type="ECO:0000313" key="7">
    <source>
        <dbReference type="EMBL" id="EIE92506.1"/>
    </source>
</evidence>
<keyword evidence="2" id="KW-0813">Transport</keyword>
<dbReference type="eggNOG" id="KOG2533">
    <property type="taxonomic scope" value="Eukaryota"/>
</dbReference>
<proteinExistence type="predicted"/>
<dbReference type="InParanoid" id="I1CVM6"/>
<dbReference type="STRING" id="246409.I1CVM6"/>
<dbReference type="PANTHER" id="PTHR43791">
    <property type="entry name" value="PERMEASE-RELATED"/>
    <property type="match status" value="1"/>
</dbReference>
<evidence type="ECO:0000256" key="1">
    <source>
        <dbReference type="ARBA" id="ARBA00004141"/>
    </source>
</evidence>
<dbReference type="EMBL" id="GG669512">
    <property type="protein sequence ID" value="EIE92506.1"/>
    <property type="molecule type" value="Genomic_DNA"/>
</dbReference>
<keyword evidence="8" id="KW-1185">Reference proteome</keyword>
<organism evidence="7 8">
    <name type="scientific">Rhizopus delemar (strain RA 99-880 / ATCC MYA-4621 / FGSC 9543 / NRRL 43880)</name>
    <name type="common">Mucormycosis agent</name>
    <name type="synonym">Rhizopus arrhizus var. delemar</name>
    <dbReference type="NCBI Taxonomy" id="246409"/>
    <lineage>
        <taxon>Eukaryota</taxon>
        <taxon>Fungi</taxon>
        <taxon>Fungi incertae sedis</taxon>
        <taxon>Mucoromycota</taxon>
        <taxon>Mucoromycotina</taxon>
        <taxon>Mucoromycetes</taxon>
        <taxon>Mucorales</taxon>
        <taxon>Mucorineae</taxon>
        <taxon>Rhizopodaceae</taxon>
        <taxon>Rhizopus</taxon>
    </lineage>
</organism>
<reference evidence="7 8" key="1">
    <citation type="journal article" date="2009" name="PLoS Genet.">
        <title>Genomic analysis of the basal lineage fungus Rhizopus oryzae reveals a whole-genome duplication.</title>
        <authorList>
            <person name="Ma L.-J."/>
            <person name="Ibrahim A.S."/>
            <person name="Skory C."/>
            <person name="Grabherr M.G."/>
            <person name="Burger G."/>
            <person name="Butler M."/>
            <person name="Elias M."/>
            <person name="Idnurm A."/>
            <person name="Lang B.F."/>
            <person name="Sone T."/>
            <person name="Abe A."/>
            <person name="Calvo S.E."/>
            <person name="Corrochano L.M."/>
            <person name="Engels R."/>
            <person name="Fu J."/>
            <person name="Hansberg W."/>
            <person name="Kim J.-M."/>
            <person name="Kodira C.D."/>
            <person name="Koehrsen M.J."/>
            <person name="Liu B."/>
            <person name="Miranda-Saavedra D."/>
            <person name="O'Leary S."/>
            <person name="Ortiz-Castellanos L."/>
            <person name="Poulter R."/>
            <person name="Rodriguez-Romero J."/>
            <person name="Ruiz-Herrera J."/>
            <person name="Shen Y.-Q."/>
            <person name="Zeng Q."/>
            <person name="Galagan J."/>
            <person name="Birren B.W."/>
            <person name="Cuomo C.A."/>
            <person name="Wickes B.L."/>
        </authorList>
    </citation>
    <scope>NUCLEOTIDE SEQUENCE [LARGE SCALE GENOMIC DNA]</scope>
    <source>
        <strain evidence="8">RA 99-880 / ATCC MYA-4621 / FGSC 9543 / NRRL 43880</strain>
    </source>
</reference>
<dbReference type="GeneID" id="93624069"/>
<dbReference type="GO" id="GO:0016020">
    <property type="term" value="C:membrane"/>
    <property type="evidence" value="ECO:0007669"/>
    <property type="project" value="UniProtKB-SubCell"/>
</dbReference>
<dbReference type="Gene3D" id="1.20.1250.20">
    <property type="entry name" value="MFS general substrate transporter like domains"/>
    <property type="match status" value="1"/>
</dbReference>
<gene>
    <name evidence="7" type="ORF">RO3G_17104</name>
</gene>
<keyword evidence="4 6" id="KW-1133">Transmembrane helix</keyword>
<evidence type="ECO:0008006" key="9">
    <source>
        <dbReference type="Google" id="ProtNLM"/>
    </source>
</evidence>
<feature type="transmembrane region" description="Helical" evidence="6">
    <location>
        <begin position="66"/>
        <end position="85"/>
    </location>
</feature>
<sequence>MAIYITGTSALQGVTLFLPSIVAGLGTWSAPAAQALTTPPYFLAFLVTVAVGWSSDRYFERAYHMMATNALGLFGFVLLILLPPANVAGNYIAACIVTVGVYANVAVKVAWFNNNYGGLTRRAVASAAIVSVGTIGGAIGGQIYYARENSRRCLLSEVQKQQEIEKYGGDETVGDRHPSFRYVL</sequence>
<dbReference type="OMA" id="QIAYASE"/>
<evidence type="ECO:0000313" key="8">
    <source>
        <dbReference type="Proteomes" id="UP000009138"/>
    </source>
</evidence>
<evidence type="ECO:0000256" key="4">
    <source>
        <dbReference type="ARBA" id="ARBA00022989"/>
    </source>
</evidence>
<evidence type="ECO:0000256" key="5">
    <source>
        <dbReference type="ARBA" id="ARBA00023136"/>
    </source>
</evidence>
<comment type="subcellular location">
    <subcellularLocation>
        <location evidence="1">Membrane</location>
        <topology evidence="1">Multi-pass membrane protein</topology>
    </subcellularLocation>
</comment>
<feature type="transmembrane region" description="Helical" evidence="6">
    <location>
        <begin position="40"/>
        <end position="59"/>
    </location>
</feature>
<dbReference type="RefSeq" id="XP_067527902.1">
    <property type="nucleotide sequence ID" value="XM_067671688.1"/>
</dbReference>
<dbReference type="GO" id="GO:0022857">
    <property type="term" value="F:transmembrane transporter activity"/>
    <property type="evidence" value="ECO:0007669"/>
    <property type="project" value="TreeGrafter"/>
</dbReference>
<keyword evidence="5 6" id="KW-0472">Membrane</keyword>
<dbReference type="VEuPathDB" id="FungiDB:RO3G_17104"/>
<accession>I1CVM6</accession>